<feature type="transmembrane region" description="Helical" evidence="1">
    <location>
        <begin position="139"/>
        <end position="160"/>
    </location>
</feature>
<comment type="caution">
    <text evidence="3">The sequence shown here is derived from an EMBL/GenBank/DDBJ whole genome shotgun (WGS) entry which is preliminary data.</text>
</comment>
<dbReference type="AlphaFoldDB" id="A0A8J7GUZ4"/>
<dbReference type="RefSeq" id="WP_197006613.1">
    <property type="nucleotide sequence ID" value="NZ_BONS01000006.1"/>
</dbReference>
<keyword evidence="1" id="KW-0812">Transmembrane</keyword>
<evidence type="ECO:0000259" key="2">
    <source>
        <dbReference type="Pfam" id="PF01757"/>
    </source>
</evidence>
<dbReference type="InterPro" id="IPR002656">
    <property type="entry name" value="Acyl_transf_3_dom"/>
</dbReference>
<dbReference type="EMBL" id="JADOUF010000001">
    <property type="protein sequence ID" value="MBG6140030.1"/>
    <property type="molecule type" value="Genomic_DNA"/>
</dbReference>
<protein>
    <submittedName>
        <fullName evidence="3">Peptidoglycan/LPS O-acetylase OafA/YrhL</fullName>
    </submittedName>
</protein>
<evidence type="ECO:0000313" key="4">
    <source>
        <dbReference type="Proteomes" id="UP000622552"/>
    </source>
</evidence>
<dbReference type="InterPro" id="IPR050879">
    <property type="entry name" value="Acyltransferase_3"/>
</dbReference>
<feature type="transmembrane region" description="Helical" evidence="1">
    <location>
        <begin position="219"/>
        <end position="236"/>
    </location>
</feature>
<keyword evidence="1" id="KW-0472">Membrane</keyword>
<reference evidence="3" key="1">
    <citation type="submission" date="2020-11" db="EMBL/GenBank/DDBJ databases">
        <title>Sequencing the genomes of 1000 actinobacteria strains.</title>
        <authorList>
            <person name="Klenk H.-P."/>
        </authorList>
    </citation>
    <scope>NUCLEOTIDE SEQUENCE</scope>
    <source>
        <strain evidence="3">DSM 45356</strain>
    </source>
</reference>
<dbReference type="PANTHER" id="PTHR23028:SF53">
    <property type="entry name" value="ACYL_TRANSF_3 DOMAIN-CONTAINING PROTEIN"/>
    <property type="match status" value="1"/>
</dbReference>
<sequence>MPPPPASQLPSLTGLRWIAALLVFGLHVHTVEYLHRDSGAGLVLRWVFGAGATGVSFFFVLSGFVLAWSAREHDRPLRFWYRRFARVYPLHAVTALLALLLGWLLLPRSLPSPGALAANALLVHPWNTAILYSQSVNPVSWSLACEALFYALFPVLFRLVRRAGPRGAWCAAGAGLVATVALPLLVHDHLMRYFPLLRLPEFILGVALACLVRAGRWPGPGMVPALVVLAAGYALASWVPGPFRYAACTVPGFALVIAAAATADLSGVRSAWRHPVMVRLGELSFAFYMIHILVMRTGEALFGSHPRLGSAAGLAAAGAAFAVALALSSALYSGVECPARRLLLRSATGPVVVPRPRLPAQNVSPDRTGVL</sequence>
<feature type="transmembrane region" description="Helical" evidence="1">
    <location>
        <begin position="15"/>
        <end position="34"/>
    </location>
</feature>
<name>A0A8J7GUZ4_9ACTN</name>
<proteinExistence type="predicted"/>
<dbReference type="PANTHER" id="PTHR23028">
    <property type="entry name" value="ACETYLTRANSFERASE"/>
    <property type="match status" value="1"/>
</dbReference>
<dbReference type="GO" id="GO:0016747">
    <property type="term" value="F:acyltransferase activity, transferring groups other than amino-acyl groups"/>
    <property type="evidence" value="ECO:0007669"/>
    <property type="project" value="InterPro"/>
</dbReference>
<feature type="transmembrane region" description="Helical" evidence="1">
    <location>
        <begin position="88"/>
        <end position="106"/>
    </location>
</feature>
<feature type="transmembrane region" description="Helical" evidence="1">
    <location>
        <begin position="242"/>
        <end position="264"/>
    </location>
</feature>
<accession>A0A8J7GUZ4</accession>
<dbReference type="Proteomes" id="UP000622552">
    <property type="component" value="Unassembled WGS sequence"/>
</dbReference>
<dbReference type="Pfam" id="PF01757">
    <property type="entry name" value="Acyl_transf_3"/>
    <property type="match status" value="1"/>
</dbReference>
<evidence type="ECO:0000256" key="1">
    <source>
        <dbReference type="SAM" id="Phobius"/>
    </source>
</evidence>
<keyword evidence="1" id="KW-1133">Transmembrane helix</keyword>
<evidence type="ECO:0000313" key="3">
    <source>
        <dbReference type="EMBL" id="MBG6140030.1"/>
    </source>
</evidence>
<feature type="transmembrane region" description="Helical" evidence="1">
    <location>
        <begin position="46"/>
        <end position="68"/>
    </location>
</feature>
<feature type="transmembrane region" description="Helical" evidence="1">
    <location>
        <begin position="192"/>
        <end position="212"/>
    </location>
</feature>
<feature type="transmembrane region" description="Helical" evidence="1">
    <location>
        <begin position="276"/>
        <end position="294"/>
    </location>
</feature>
<feature type="domain" description="Acyltransferase 3" evidence="2">
    <location>
        <begin position="11"/>
        <end position="331"/>
    </location>
</feature>
<organism evidence="3 4">
    <name type="scientific">Longispora fulva</name>
    <dbReference type="NCBI Taxonomy" id="619741"/>
    <lineage>
        <taxon>Bacteria</taxon>
        <taxon>Bacillati</taxon>
        <taxon>Actinomycetota</taxon>
        <taxon>Actinomycetes</taxon>
        <taxon>Micromonosporales</taxon>
        <taxon>Micromonosporaceae</taxon>
        <taxon>Longispora</taxon>
    </lineage>
</organism>
<feature type="transmembrane region" description="Helical" evidence="1">
    <location>
        <begin position="314"/>
        <end position="335"/>
    </location>
</feature>
<dbReference type="GO" id="GO:0009103">
    <property type="term" value="P:lipopolysaccharide biosynthetic process"/>
    <property type="evidence" value="ECO:0007669"/>
    <property type="project" value="TreeGrafter"/>
</dbReference>
<keyword evidence="4" id="KW-1185">Reference proteome</keyword>
<gene>
    <name evidence="3" type="ORF">IW245_006224</name>
</gene>
<feature type="transmembrane region" description="Helical" evidence="1">
    <location>
        <begin position="167"/>
        <end position="186"/>
    </location>
</feature>
<dbReference type="GO" id="GO:0016020">
    <property type="term" value="C:membrane"/>
    <property type="evidence" value="ECO:0007669"/>
    <property type="project" value="TreeGrafter"/>
</dbReference>